<feature type="transmembrane region" description="Helical" evidence="1">
    <location>
        <begin position="12"/>
        <end position="38"/>
    </location>
</feature>
<organism evidence="2 3">
    <name type="scientific">Paraconexibacter antarcticus</name>
    <dbReference type="NCBI Taxonomy" id="2949664"/>
    <lineage>
        <taxon>Bacteria</taxon>
        <taxon>Bacillati</taxon>
        <taxon>Actinomycetota</taxon>
        <taxon>Thermoleophilia</taxon>
        <taxon>Solirubrobacterales</taxon>
        <taxon>Paraconexibacteraceae</taxon>
        <taxon>Paraconexibacter</taxon>
    </lineage>
</organism>
<keyword evidence="3" id="KW-1185">Reference proteome</keyword>
<keyword evidence="1" id="KW-0472">Membrane</keyword>
<reference evidence="2 3" key="1">
    <citation type="submission" date="2022-06" db="EMBL/GenBank/DDBJ databases">
        <title>Paraconexibacter antarcticus.</title>
        <authorList>
            <person name="Kim C.S."/>
        </authorList>
    </citation>
    <scope>NUCLEOTIDE SEQUENCE [LARGE SCALE GENOMIC DNA]</scope>
    <source>
        <strain evidence="2 3">02-257</strain>
    </source>
</reference>
<keyword evidence="1" id="KW-0812">Transmembrane</keyword>
<name>A0ABY5DY53_9ACTN</name>
<sequence>MMGQRDPDSPRISTPALGILVAVLLTVLALVGVVGVFVNGQANTRHLRESQAANTRRLDLAQAQSAHRIVETAYVLSIKRWHEVIAACEGSVGIRRLLLRAAKASVKATLIVAHAPRQPRRTRVARLYEAQALKREIHGLRLRVPPQYSCARANPKPRVPVGVRPLT</sequence>
<evidence type="ECO:0000256" key="1">
    <source>
        <dbReference type="SAM" id="Phobius"/>
    </source>
</evidence>
<proteinExistence type="predicted"/>
<evidence type="ECO:0000313" key="2">
    <source>
        <dbReference type="EMBL" id="UTI65592.1"/>
    </source>
</evidence>
<dbReference type="RefSeq" id="WP_254572271.1">
    <property type="nucleotide sequence ID" value="NZ_CP098502.1"/>
</dbReference>
<dbReference type="Proteomes" id="UP001056035">
    <property type="component" value="Chromosome"/>
</dbReference>
<gene>
    <name evidence="2" type="ORF">NBH00_05125</name>
</gene>
<protein>
    <submittedName>
        <fullName evidence="2">Uncharacterized protein</fullName>
    </submittedName>
</protein>
<accession>A0ABY5DY53</accession>
<dbReference type="EMBL" id="CP098502">
    <property type="protein sequence ID" value="UTI65592.1"/>
    <property type="molecule type" value="Genomic_DNA"/>
</dbReference>
<evidence type="ECO:0000313" key="3">
    <source>
        <dbReference type="Proteomes" id="UP001056035"/>
    </source>
</evidence>
<keyword evidence="1" id="KW-1133">Transmembrane helix</keyword>